<evidence type="ECO:0000259" key="1">
    <source>
        <dbReference type="Pfam" id="PF01248"/>
    </source>
</evidence>
<comment type="caution">
    <text evidence="2">The sequence shown here is derived from an EMBL/GenBank/DDBJ whole genome shotgun (WGS) entry which is preliminary data.</text>
</comment>
<dbReference type="PRINTS" id="PR00884">
    <property type="entry name" value="RIBOSOMALHS6"/>
</dbReference>
<dbReference type="EMBL" id="VSSQ01000040">
    <property type="protein sequence ID" value="MPL68217.1"/>
    <property type="molecule type" value="Genomic_DNA"/>
</dbReference>
<organism evidence="2">
    <name type="scientific">bioreactor metagenome</name>
    <dbReference type="NCBI Taxonomy" id="1076179"/>
    <lineage>
        <taxon>unclassified sequences</taxon>
        <taxon>metagenomes</taxon>
        <taxon>ecological metagenomes</taxon>
    </lineage>
</organism>
<protein>
    <submittedName>
        <fullName evidence="2">Ribosome-associated protein L7Ae-like protein</fullName>
    </submittedName>
</protein>
<evidence type="ECO:0000313" key="2">
    <source>
        <dbReference type="EMBL" id="MPL68217.1"/>
    </source>
</evidence>
<dbReference type="SUPFAM" id="SSF55315">
    <property type="entry name" value="L30e-like"/>
    <property type="match status" value="1"/>
</dbReference>
<dbReference type="Gene3D" id="3.30.1330.30">
    <property type="match status" value="1"/>
</dbReference>
<dbReference type="InterPro" id="IPR029064">
    <property type="entry name" value="Ribosomal_eL30-like_sf"/>
</dbReference>
<name>A0A644TP64_9ZZZZ</name>
<feature type="domain" description="Ribosomal protein eL8/eL30/eS12/Gadd45" evidence="1">
    <location>
        <begin position="10"/>
        <end position="80"/>
    </location>
</feature>
<dbReference type="AlphaFoldDB" id="A0A644TP64"/>
<dbReference type="Pfam" id="PF01248">
    <property type="entry name" value="Ribosomal_L7Ae"/>
    <property type="match status" value="1"/>
</dbReference>
<sequence length="81" mass="8831">MTFETLKLAKKVIGIKQVSKAVEKDLTDVVYVAQDADIRVTQSLKELCSRKGIKLEWVPSKSQLGKACNIEVSAAAVAVLK</sequence>
<proteinExistence type="predicted"/>
<gene>
    <name evidence="2" type="primary">rplGB_1</name>
    <name evidence="2" type="ORF">SDC9_13930</name>
</gene>
<accession>A0A644TP64</accession>
<reference evidence="2" key="1">
    <citation type="submission" date="2019-08" db="EMBL/GenBank/DDBJ databases">
        <authorList>
            <person name="Kucharzyk K."/>
            <person name="Murdoch R.W."/>
            <person name="Higgins S."/>
            <person name="Loffler F."/>
        </authorList>
    </citation>
    <scope>NUCLEOTIDE SEQUENCE</scope>
</reference>
<dbReference type="InterPro" id="IPR004038">
    <property type="entry name" value="Ribosomal_eL8/eL30/eS12/Gad45"/>
</dbReference>